<dbReference type="InterPro" id="IPR012312">
    <property type="entry name" value="Hemerythrin-like"/>
</dbReference>
<dbReference type="InterPro" id="IPR050669">
    <property type="entry name" value="Hemerythrin"/>
</dbReference>
<sequence length="166" mass="19108">MPKYMQFGSNLELGVDAMDQEHREMVDLLNQLACACGVEPCWPVPVEPRPAPEVRHQRARALLNRLEQAAREHFLSEEAMMSACAYPELEPHRTEHHILLAELRNLLQSIDSGQERIGEAVLRELKLWLLGHLVTSDKAFAEHYRQTRDATLERWSSTRLERSLSS</sequence>
<dbReference type="PANTHER" id="PTHR37164">
    <property type="entry name" value="BACTERIOHEMERYTHRIN"/>
    <property type="match status" value="1"/>
</dbReference>
<keyword evidence="7" id="KW-1185">Reference proteome</keyword>
<keyword evidence="4" id="KW-0408">Iron</keyword>
<dbReference type="NCBIfam" id="TIGR02481">
    <property type="entry name" value="hemeryth_dom"/>
    <property type="match status" value="1"/>
</dbReference>
<evidence type="ECO:0000313" key="6">
    <source>
        <dbReference type="EMBL" id="OQX34437.1"/>
    </source>
</evidence>
<dbReference type="PANTHER" id="PTHR37164:SF1">
    <property type="entry name" value="BACTERIOHEMERYTHRIN"/>
    <property type="match status" value="1"/>
</dbReference>
<dbReference type="InterPro" id="IPR016131">
    <property type="entry name" value="Haemerythrin_Fe_BS"/>
</dbReference>
<evidence type="ECO:0000256" key="1">
    <source>
        <dbReference type="ARBA" id="ARBA00010587"/>
    </source>
</evidence>
<feature type="domain" description="Hemerythrin-like" evidence="5">
    <location>
        <begin position="14"/>
        <end position="140"/>
    </location>
</feature>
<protein>
    <recommendedName>
        <fullName evidence="5">Hemerythrin-like domain-containing protein</fullName>
    </recommendedName>
</protein>
<reference evidence="6" key="1">
    <citation type="submission" date="2017-02" db="EMBL/GenBank/DDBJ databases">
        <title>Novel co-symbiosis in the unique lucinid bivalve Phacoides pectinatus.</title>
        <authorList>
            <person name="Lim S.J."/>
            <person name="Davis B.G."/>
            <person name="Gill D.E."/>
            <person name="Engel A.S."/>
            <person name="Anderson L.C."/>
            <person name="Campbell B.J."/>
        </authorList>
    </citation>
    <scope>NUCLEOTIDE SEQUENCE [LARGE SCALE GENOMIC DNA]</scope>
    <source>
        <strain evidence="6">LUC13016_P6</strain>
    </source>
</reference>
<dbReference type="PROSITE" id="PS00550">
    <property type="entry name" value="HEMERYTHRINS"/>
    <property type="match status" value="1"/>
</dbReference>
<comment type="similarity">
    <text evidence="1">Belongs to the hemerythrin family.</text>
</comment>
<dbReference type="InterPro" id="IPR012827">
    <property type="entry name" value="Hemerythrin_metal-bd"/>
</dbReference>
<dbReference type="Proteomes" id="UP000243361">
    <property type="component" value="Unassembled WGS sequence"/>
</dbReference>
<dbReference type="Pfam" id="PF01814">
    <property type="entry name" value="Hemerythrin"/>
    <property type="match status" value="1"/>
</dbReference>
<dbReference type="GO" id="GO:0046872">
    <property type="term" value="F:metal ion binding"/>
    <property type="evidence" value="ECO:0007669"/>
    <property type="project" value="UniProtKB-KW"/>
</dbReference>
<evidence type="ECO:0000256" key="3">
    <source>
        <dbReference type="ARBA" id="ARBA00022723"/>
    </source>
</evidence>
<proteinExistence type="inferred from homology"/>
<dbReference type="EMBL" id="MUIE01000226">
    <property type="protein sequence ID" value="OQX34437.1"/>
    <property type="molecule type" value="Genomic_DNA"/>
</dbReference>
<evidence type="ECO:0000259" key="5">
    <source>
        <dbReference type="Pfam" id="PF01814"/>
    </source>
</evidence>
<name>A0A657Q223_9GAMM</name>
<keyword evidence="2" id="KW-0561">Oxygen transport</keyword>
<dbReference type="CDD" id="cd12107">
    <property type="entry name" value="Hemerythrin"/>
    <property type="match status" value="1"/>
</dbReference>
<dbReference type="AlphaFoldDB" id="A0A657Q223"/>
<comment type="caution">
    <text evidence="6">The sequence shown here is derived from an EMBL/GenBank/DDBJ whole genome shotgun (WGS) entry which is preliminary data.</text>
</comment>
<keyword evidence="3" id="KW-0479">Metal-binding</keyword>
<accession>A0A657Q223</accession>
<organism evidence="6 7">
    <name type="scientific">Candidatus Sedimenticola endophacoides</name>
    <dbReference type="NCBI Taxonomy" id="2548426"/>
    <lineage>
        <taxon>Bacteria</taxon>
        <taxon>Pseudomonadati</taxon>
        <taxon>Pseudomonadota</taxon>
        <taxon>Gammaproteobacteria</taxon>
        <taxon>Chromatiales</taxon>
        <taxon>Sedimenticolaceae</taxon>
        <taxon>Sedimenticola</taxon>
    </lineage>
</organism>
<evidence type="ECO:0000313" key="7">
    <source>
        <dbReference type="Proteomes" id="UP000243361"/>
    </source>
</evidence>
<dbReference type="GO" id="GO:0005344">
    <property type="term" value="F:oxygen carrier activity"/>
    <property type="evidence" value="ECO:0007669"/>
    <property type="project" value="UniProtKB-KW"/>
</dbReference>
<evidence type="ECO:0000256" key="2">
    <source>
        <dbReference type="ARBA" id="ARBA00022621"/>
    </source>
</evidence>
<evidence type="ECO:0000256" key="4">
    <source>
        <dbReference type="ARBA" id="ARBA00023004"/>
    </source>
</evidence>
<gene>
    <name evidence="6" type="ORF">B0D84_03445</name>
</gene>
<keyword evidence="2" id="KW-0813">Transport</keyword>
<dbReference type="Gene3D" id="1.20.120.50">
    <property type="entry name" value="Hemerythrin-like"/>
    <property type="match status" value="1"/>
</dbReference>
<dbReference type="InterPro" id="IPR035938">
    <property type="entry name" value="Hemerythrin-like_sf"/>
</dbReference>
<dbReference type="SUPFAM" id="SSF47188">
    <property type="entry name" value="Hemerythrin-like"/>
    <property type="match status" value="1"/>
</dbReference>